<reference evidence="11 12" key="1">
    <citation type="submission" date="2024-09" db="EMBL/GenBank/DDBJ databases">
        <title>A chromosome-level genome assembly of Gray's grenadier anchovy, Coilia grayii.</title>
        <authorList>
            <person name="Fu Z."/>
        </authorList>
    </citation>
    <scope>NUCLEOTIDE SEQUENCE [LARGE SCALE GENOMIC DNA]</scope>
    <source>
        <strain evidence="11">G4</strain>
        <tissue evidence="11">Muscle</tissue>
    </source>
</reference>
<sequence>MSGILKRKFEEVEAAAPSPCTSPRGSEGDEVCSSESGNSRDSLNPSAPRLSPASILKREKRMRMRRVQFEAVTVYYFSRRQGFTSVPSQGGSTLGMSRRHSCVRQYTLGEFAREQERIHRDMLRDHLKEEKLNSLKLRLTKNGAVESEEASALTLDDISDDDLDLDNTEVDEYFFLQPLTTKKRRALLRSSGVKKIDVEEKHELRAIRISREDCGCDCKVFCDPETCACSMAGIKCQVDRMSFPCGCSKEGCSNSTGRIEFNPIRVRTHFLHTIMKLELEKSREQQQQQQQQQQTVQQQVAAGNGYHGDTNGLCGPLAQAQTPHGLEFSLSDSVQQTAIMHLQAAEEMDEGLEDDEEEEEEEEEEDDEEDDDEDENEEDEEDDESEENSSLCSGLSDSSTQSLAASDSEDEEDEDEEEDEEDEEEEEVEEEKQVDFQNGLSNGNTTSSTTTTSTTTSILATTNNTTTTSINIKNANDNSDTNCNSSTPVTHSESQCYTNGLGAQDNHTNGNTFFMSPPTEYYQLKNATTTTAPANQEAFRESPAFHDRITNGNGVVPQAVPFSIAPAQPYADYMQQSDEQFSTNNNTCHFTTLTNRASSSPVISCHTSEQDKAPAAKMAFAEQSGQSSLMQIEFQNYLNNNGHERYATNGNCFGPEPLGAAEAVHSLPEVPALVPDPTKGPPLLESLQEVTPV</sequence>
<evidence type="ECO:0000256" key="5">
    <source>
        <dbReference type="ARBA" id="ARBA00023125"/>
    </source>
</evidence>
<dbReference type="PANTHER" id="PTHR13580:SF13">
    <property type="entry name" value="CYSTEINE_SERINE-RICH NUCLEAR PROTEIN 3"/>
    <property type="match status" value="1"/>
</dbReference>
<dbReference type="GO" id="GO:0003677">
    <property type="term" value="F:DNA binding"/>
    <property type="evidence" value="ECO:0007669"/>
    <property type="project" value="UniProtKB-KW"/>
</dbReference>
<evidence type="ECO:0000256" key="1">
    <source>
        <dbReference type="ARBA" id="ARBA00004123"/>
    </source>
</evidence>
<keyword evidence="5" id="KW-0238">DNA-binding</keyword>
<dbReference type="PRINTS" id="PR02031">
    <property type="entry name" value="CYSSERRICHNP"/>
</dbReference>
<keyword evidence="8" id="KW-0539">Nucleus</keyword>
<dbReference type="PANTHER" id="PTHR13580">
    <property type="entry name" value="TGF-BETA INDUCED APOPTOSIS PROTEIN"/>
    <property type="match status" value="1"/>
</dbReference>
<dbReference type="InterPro" id="IPR031972">
    <property type="entry name" value="CSRNP_N"/>
</dbReference>
<feature type="compositionally biased region" description="Low complexity" evidence="9">
    <location>
        <begin position="285"/>
        <end position="300"/>
    </location>
</feature>
<feature type="compositionally biased region" description="Acidic residues" evidence="9">
    <location>
        <begin position="347"/>
        <end position="387"/>
    </location>
</feature>
<dbReference type="Pfam" id="PF16019">
    <property type="entry name" value="CSRNP_N"/>
    <property type="match status" value="1"/>
</dbReference>
<name>A0ABD1J2K9_9TELE</name>
<keyword evidence="6" id="KW-0010">Activator</keyword>
<evidence type="ECO:0000256" key="6">
    <source>
        <dbReference type="ARBA" id="ARBA00023159"/>
    </source>
</evidence>
<comment type="caution">
    <text evidence="11">The sequence shown here is derived from an EMBL/GenBank/DDBJ whole genome shotgun (WGS) entry which is preliminary data.</text>
</comment>
<evidence type="ECO:0000259" key="10">
    <source>
        <dbReference type="Pfam" id="PF16019"/>
    </source>
</evidence>
<keyword evidence="4" id="KW-0805">Transcription regulation</keyword>
<evidence type="ECO:0000256" key="8">
    <source>
        <dbReference type="ARBA" id="ARBA00023242"/>
    </source>
</evidence>
<feature type="compositionally biased region" description="Low complexity" evidence="9">
    <location>
        <begin position="469"/>
        <end position="487"/>
    </location>
</feature>
<feature type="region of interest" description="Disordered" evidence="9">
    <location>
        <begin position="281"/>
        <end position="318"/>
    </location>
</feature>
<dbReference type="Proteomes" id="UP001591681">
    <property type="component" value="Unassembled WGS sequence"/>
</dbReference>
<keyword evidence="7" id="KW-0804">Transcription</keyword>
<evidence type="ECO:0000256" key="7">
    <source>
        <dbReference type="ARBA" id="ARBA00023163"/>
    </source>
</evidence>
<feature type="compositionally biased region" description="Low complexity" evidence="9">
    <location>
        <begin position="389"/>
        <end position="403"/>
    </location>
</feature>
<feature type="region of interest" description="Disordered" evidence="9">
    <location>
        <begin position="347"/>
        <end position="455"/>
    </location>
</feature>
<evidence type="ECO:0000256" key="3">
    <source>
        <dbReference type="ARBA" id="ARBA00022703"/>
    </source>
</evidence>
<evidence type="ECO:0000256" key="9">
    <source>
        <dbReference type="SAM" id="MobiDB-lite"/>
    </source>
</evidence>
<evidence type="ECO:0000256" key="2">
    <source>
        <dbReference type="ARBA" id="ARBA00008548"/>
    </source>
</evidence>
<comment type="subcellular location">
    <subcellularLocation>
        <location evidence="1">Nucleus</location>
    </subcellularLocation>
</comment>
<feature type="compositionally biased region" description="Acidic residues" evidence="9">
    <location>
        <begin position="407"/>
        <end position="432"/>
    </location>
</feature>
<dbReference type="EMBL" id="JBHFQA010000020">
    <property type="protein sequence ID" value="KAL2081439.1"/>
    <property type="molecule type" value="Genomic_DNA"/>
</dbReference>
<feature type="compositionally biased region" description="Polar residues" evidence="9">
    <location>
        <begin position="488"/>
        <end position="498"/>
    </location>
</feature>
<evidence type="ECO:0000256" key="4">
    <source>
        <dbReference type="ARBA" id="ARBA00023015"/>
    </source>
</evidence>
<dbReference type="GO" id="GO:0006915">
    <property type="term" value="P:apoptotic process"/>
    <property type="evidence" value="ECO:0007669"/>
    <property type="project" value="UniProtKB-KW"/>
</dbReference>
<evidence type="ECO:0000313" key="12">
    <source>
        <dbReference type="Proteomes" id="UP001591681"/>
    </source>
</evidence>
<dbReference type="GO" id="GO:0005634">
    <property type="term" value="C:nucleus"/>
    <property type="evidence" value="ECO:0007669"/>
    <property type="project" value="UniProtKB-SubCell"/>
</dbReference>
<feature type="compositionally biased region" description="Low complexity" evidence="9">
    <location>
        <begin position="438"/>
        <end position="455"/>
    </location>
</feature>
<organism evidence="11 12">
    <name type="scientific">Coilia grayii</name>
    <name type="common">Gray's grenadier anchovy</name>
    <dbReference type="NCBI Taxonomy" id="363190"/>
    <lineage>
        <taxon>Eukaryota</taxon>
        <taxon>Metazoa</taxon>
        <taxon>Chordata</taxon>
        <taxon>Craniata</taxon>
        <taxon>Vertebrata</taxon>
        <taxon>Euteleostomi</taxon>
        <taxon>Actinopterygii</taxon>
        <taxon>Neopterygii</taxon>
        <taxon>Teleostei</taxon>
        <taxon>Clupei</taxon>
        <taxon>Clupeiformes</taxon>
        <taxon>Clupeoidei</taxon>
        <taxon>Engraulidae</taxon>
        <taxon>Coilinae</taxon>
        <taxon>Coilia</taxon>
    </lineage>
</organism>
<feature type="compositionally biased region" description="Polar residues" evidence="9">
    <location>
        <begin position="33"/>
        <end position="45"/>
    </location>
</feature>
<evidence type="ECO:0000313" key="11">
    <source>
        <dbReference type="EMBL" id="KAL2081439.1"/>
    </source>
</evidence>
<feature type="domain" description="Cysteine/serine-rich nuclear protein N-terminal" evidence="10">
    <location>
        <begin position="64"/>
        <end position="281"/>
    </location>
</feature>
<dbReference type="InterPro" id="IPR023260">
    <property type="entry name" value="Cys/Ser-rich_nuc_prot"/>
</dbReference>
<keyword evidence="12" id="KW-1185">Reference proteome</keyword>
<accession>A0ABD1J2K9</accession>
<feature type="region of interest" description="Disordered" evidence="9">
    <location>
        <begin position="469"/>
        <end position="503"/>
    </location>
</feature>
<keyword evidence="3" id="KW-0053">Apoptosis</keyword>
<gene>
    <name evidence="11" type="ORF">ACEWY4_023292</name>
</gene>
<proteinExistence type="inferred from homology"/>
<protein>
    <recommendedName>
        <fullName evidence="10">Cysteine/serine-rich nuclear protein N-terminal domain-containing protein</fullName>
    </recommendedName>
</protein>
<comment type="similarity">
    <text evidence="2">Belongs to the AXUD1 family.</text>
</comment>
<feature type="region of interest" description="Disordered" evidence="9">
    <location>
        <begin position="1"/>
        <end position="53"/>
    </location>
</feature>
<dbReference type="AlphaFoldDB" id="A0ABD1J2K9"/>